<reference evidence="2 3" key="1">
    <citation type="submission" date="2022-10" db="EMBL/GenBank/DDBJ databases">
        <title>Alteromonas sp. chi3 Genome sequencing.</title>
        <authorList>
            <person name="Park S."/>
        </authorList>
    </citation>
    <scope>NUCLEOTIDE SEQUENCE [LARGE SCALE GENOMIC DNA]</scope>
    <source>
        <strain evidence="3">chi3</strain>
    </source>
</reference>
<dbReference type="EMBL" id="JAQQXP010000001">
    <property type="protein sequence ID" value="MDC8830135.1"/>
    <property type="molecule type" value="Genomic_DNA"/>
</dbReference>
<name>A0ABT5KZE7_9ALTE</name>
<evidence type="ECO:0000313" key="3">
    <source>
        <dbReference type="Proteomes" id="UP001218788"/>
    </source>
</evidence>
<protein>
    <recommendedName>
        <fullName evidence="4">Cupric reductase</fullName>
    </recommendedName>
</protein>
<organism evidence="2 3">
    <name type="scientific">Alteromonas gilva</name>
    <dbReference type="NCBI Taxonomy" id="2987522"/>
    <lineage>
        <taxon>Bacteria</taxon>
        <taxon>Pseudomonadati</taxon>
        <taxon>Pseudomonadota</taxon>
        <taxon>Gammaproteobacteria</taxon>
        <taxon>Alteromonadales</taxon>
        <taxon>Alteromonadaceae</taxon>
        <taxon>Alteromonas/Salinimonas group</taxon>
        <taxon>Alteromonas</taxon>
    </lineage>
</organism>
<accession>A0ABT5KZE7</accession>
<evidence type="ECO:0000256" key="1">
    <source>
        <dbReference type="SAM" id="MobiDB-lite"/>
    </source>
</evidence>
<evidence type="ECO:0008006" key="4">
    <source>
        <dbReference type="Google" id="ProtNLM"/>
    </source>
</evidence>
<comment type="caution">
    <text evidence="2">The sequence shown here is derived from an EMBL/GenBank/DDBJ whole genome shotgun (WGS) entry which is preliminary data.</text>
</comment>
<dbReference type="RefSeq" id="WP_273638895.1">
    <property type="nucleotide sequence ID" value="NZ_JAQQXP010000001.1"/>
</dbReference>
<evidence type="ECO:0000313" key="2">
    <source>
        <dbReference type="EMBL" id="MDC8830135.1"/>
    </source>
</evidence>
<proteinExistence type="predicted"/>
<keyword evidence="3" id="KW-1185">Reference proteome</keyword>
<sequence length="699" mass="78218">MKKFILALAIVAVAGLLYFYYSEHVSPDKNTSLNSTSPAKSDKGSDTVIPTTGKKSASQKLKELTTANAQCKESRLDFNSQVRNIHQILVQALEQELRHGKTVRELLSYSDQYKTFYHSYEDLLLQAQTNIESEKYQFTTSPGILNHWRGLSVIDNFSAENLPIIVQGLQGLEGKALGLSMNFALNSEMTKTDIFALLENDETFNTYLQSPLAVNGSLVLSPSILFVLSGQKLSLEEFEQAVSLKNFNVNDVAAAIRNDLPYDYLALLIEQTTALEDMPVIAQSRHDAYANLADLAAARHNVKLLQLLATYGVHPSNELGIITGLDIAIINLPDEPDAYTDAERLPDRYLATINYLMDKGYKAHGFDYEINNEPTIIFEAPNRQTFQLFHQLAPDIKKALRQADLVETSYYIQQVPADNSKVSKAIDAVEQKKAALNAQSASCASIEKALLAEKGFMDHREVYALIKRIAKEGGNTAERLHDIDPVLVNLWRKTSLQGYTGQNGQSDFVAMLKAQQFQKALDYSSSTPLTEAETDSLIFALVQHTEQALPIWQARVNPLPPSDLLMFQHLSVINWQKLKNEGFDFGVKDKFGNDLFTAAALSSPEAVELLLNIDLSPVLDNLGADAVDLLLEDSYKNGQLHESLSLLIPAIKNVEPNHYARAARLKKFFPGEYEKLVQLDDRFEVARGTKMNEFRWRRY</sequence>
<feature type="compositionally biased region" description="Polar residues" evidence="1">
    <location>
        <begin position="28"/>
        <end position="39"/>
    </location>
</feature>
<feature type="region of interest" description="Disordered" evidence="1">
    <location>
        <begin position="27"/>
        <end position="55"/>
    </location>
</feature>
<gene>
    <name evidence="2" type="ORF">OIK42_05090</name>
</gene>
<dbReference type="Proteomes" id="UP001218788">
    <property type="component" value="Unassembled WGS sequence"/>
</dbReference>